<evidence type="ECO:0000313" key="4">
    <source>
        <dbReference type="Proteomes" id="UP000824988"/>
    </source>
</evidence>
<evidence type="ECO:0000259" key="2">
    <source>
        <dbReference type="Pfam" id="PF13439"/>
    </source>
</evidence>
<name>A0A8D4VPR2_9GAMM</name>
<feature type="domain" description="Glycosyl transferase family 1" evidence="1">
    <location>
        <begin position="194"/>
        <end position="353"/>
    </location>
</feature>
<dbReference type="GO" id="GO:0016757">
    <property type="term" value="F:glycosyltransferase activity"/>
    <property type="evidence" value="ECO:0007669"/>
    <property type="project" value="InterPro"/>
</dbReference>
<keyword evidence="4" id="KW-1185">Reference proteome</keyword>
<gene>
    <name evidence="3" type="ORF">MoryE10_10200</name>
</gene>
<dbReference type="CDD" id="cd03814">
    <property type="entry name" value="GT4-like"/>
    <property type="match status" value="1"/>
</dbReference>
<dbReference type="Pfam" id="PF13439">
    <property type="entry name" value="Glyco_transf_4"/>
    <property type="match status" value="1"/>
</dbReference>
<dbReference type="Pfam" id="PF00534">
    <property type="entry name" value="Glycos_transf_1"/>
    <property type="match status" value="1"/>
</dbReference>
<protein>
    <submittedName>
        <fullName evidence="3">Glycosyl transferase</fullName>
    </submittedName>
</protein>
<evidence type="ECO:0000259" key="1">
    <source>
        <dbReference type="Pfam" id="PF00534"/>
    </source>
</evidence>
<sequence length="384" mass="41938">MAALCNIALVTETWPPEINGVAMTLSRIVNGLRNNGHRVQVVRPRQWGAGETGQNGEQLLVPGAPIPGYGGLRFGLPVKRHLMRHWASQRPDVVHIATEGPLGWAALKAARRLGIPVTTSFHTQFHQYCRHYGLGWLRRSVSGYLRHFHNNALCTLVPNESLRDLLQTDGYRNVGVLGRGIDTELFNPQRRSAELRSAWGVDDDTLVALHVGRLAPEKNLKTVAAAFEALRAKHPNARMVWVGDGPQLGKLRRKHPDHIFAGAKTGAELGAHYASADVFLFASLTETFGNVTVEAMASGLALVAYRYAAAEQFLRHGISGLTAAVADSAEFCRLAARLGEDPDLARRLGKQATSDIVHLGWDHVLDQFTRTVEDAARQGQGSSA</sequence>
<evidence type="ECO:0000313" key="3">
    <source>
        <dbReference type="EMBL" id="BBL70414.1"/>
    </source>
</evidence>
<dbReference type="RefSeq" id="WP_221048411.1">
    <property type="nucleotide sequence ID" value="NZ_AP019782.1"/>
</dbReference>
<dbReference type="InterPro" id="IPR050194">
    <property type="entry name" value="Glycosyltransferase_grp1"/>
</dbReference>
<dbReference type="InterPro" id="IPR028098">
    <property type="entry name" value="Glyco_trans_4-like_N"/>
</dbReference>
<reference evidence="3" key="1">
    <citation type="submission" date="2019-06" db="EMBL/GenBank/DDBJ databases">
        <title>Complete genome sequence of Methylogaea oryzae strain JCM16910.</title>
        <authorList>
            <person name="Asakawa S."/>
        </authorList>
    </citation>
    <scope>NUCLEOTIDE SEQUENCE</scope>
    <source>
        <strain evidence="3">E10</strain>
    </source>
</reference>
<dbReference type="PANTHER" id="PTHR45947">
    <property type="entry name" value="SULFOQUINOVOSYL TRANSFERASE SQD2"/>
    <property type="match status" value="1"/>
</dbReference>
<dbReference type="InterPro" id="IPR001296">
    <property type="entry name" value="Glyco_trans_1"/>
</dbReference>
<dbReference type="AlphaFoldDB" id="A0A8D4VPR2"/>
<feature type="domain" description="Glycosyltransferase subfamily 4-like N-terminal" evidence="2">
    <location>
        <begin position="18"/>
        <end position="184"/>
    </location>
</feature>
<dbReference type="Proteomes" id="UP000824988">
    <property type="component" value="Chromosome"/>
</dbReference>
<organism evidence="3 4">
    <name type="scientific">Methylogaea oryzae</name>
    <dbReference type="NCBI Taxonomy" id="1295382"/>
    <lineage>
        <taxon>Bacteria</taxon>
        <taxon>Pseudomonadati</taxon>
        <taxon>Pseudomonadota</taxon>
        <taxon>Gammaproteobacteria</taxon>
        <taxon>Methylococcales</taxon>
        <taxon>Methylococcaceae</taxon>
        <taxon>Methylogaea</taxon>
    </lineage>
</organism>
<dbReference type="KEGG" id="moz:MoryE10_10200"/>
<dbReference type="PANTHER" id="PTHR45947:SF3">
    <property type="entry name" value="SULFOQUINOVOSYL TRANSFERASE SQD2"/>
    <property type="match status" value="1"/>
</dbReference>
<accession>A0A8D4VPR2</accession>
<keyword evidence="3" id="KW-0808">Transferase</keyword>
<proteinExistence type="predicted"/>
<dbReference type="EMBL" id="AP019782">
    <property type="protein sequence ID" value="BBL70414.1"/>
    <property type="molecule type" value="Genomic_DNA"/>
</dbReference>